<dbReference type="Proteomes" id="UP001152797">
    <property type="component" value="Unassembled WGS sequence"/>
</dbReference>
<dbReference type="OrthoDB" id="442731at2759"/>
<dbReference type="EMBL" id="CAMXCT030001725">
    <property type="protein sequence ID" value="CAL4779854.1"/>
    <property type="molecule type" value="Genomic_DNA"/>
</dbReference>
<dbReference type="Gene3D" id="2.10.25.10">
    <property type="entry name" value="Laminin"/>
    <property type="match status" value="1"/>
</dbReference>
<dbReference type="PROSITE" id="PS01186">
    <property type="entry name" value="EGF_2"/>
    <property type="match status" value="1"/>
</dbReference>
<gene>
    <name evidence="3" type="ORF">C1SCF055_LOCUS19367</name>
</gene>
<dbReference type="EMBL" id="CAMXCT020001725">
    <property type="protein sequence ID" value="CAL1145917.1"/>
    <property type="molecule type" value="Genomic_DNA"/>
</dbReference>
<evidence type="ECO:0000259" key="2">
    <source>
        <dbReference type="PROSITE" id="PS01186"/>
    </source>
</evidence>
<dbReference type="Pfam" id="PF23106">
    <property type="entry name" value="EGF_Teneurin"/>
    <property type="match status" value="1"/>
</dbReference>
<keyword evidence="5" id="KW-1185">Reference proteome</keyword>
<feature type="non-terminal residue" evidence="3">
    <location>
        <position position="1"/>
    </location>
</feature>
<evidence type="ECO:0000256" key="1">
    <source>
        <dbReference type="SAM" id="SignalP"/>
    </source>
</evidence>
<dbReference type="InterPro" id="IPR000742">
    <property type="entry name" value="EGF"/>
</dbReference>
<sequence>MKHVPRLGFLVLLGVLSPVDAGLQVAASCTAVACGEHGICRNGACECHSGWAGKDCSYFMADDAQEVKLSPELLRMLQAPGSGKFADTTEAPTSSSSSADVVSAGATVTSGALKVAREALIRAQEAARGG</sequence>
<reference evidence="3" key="1">
    <citation type="submission" date="2022-10" db="EMBL/GenBank/DDBJ databases">
        <authorList>
            <person name="Chen Y."/>
            <person name="Dougan E. K."/>
            <person name="Chan C."/>
            <person name="Rhodes N."/>
            <person name="Thang M."/>
        </authorList>
    </citation>
    <scope>NUCLEOTIDE SEQUENCE</scope>
</reference>
<keyword evidence="1" id="KW-0732">Signal</keyword>
<name>A0A9P1G035_9DINO</name>
<dbReference type="SUPFAM" id="SSF57196">
    <property type="entry name" value="EGF/Laminin"/>
    <property type="match status" value="1"/>
</dbReference>
<comment type="caution">
    <text evidence="3">The sequence shown here is derived from an EMBL/GenBank/DDBJ whole genome shotgun (WGS) entry which is preliminary data.</text>
</comment>
<feature type="signal peptide" evidence="1">
    <location>
        <begin position="1"/>
        <end position="21"/>
    </location>
</feature>
<proteinExistence type="predicted"/>
<accession>A0A9P1G035</accession>
<dbReference type="EMBL" id="CAMXCT010001725">
    <property type="protein sequence ID" value="CAI3992542.1"/>
    <property type="molecule type" value="Genomic_DNA"/>
</dbReference>
<dbReference type="PROSITE" id="PS51257">
    <property type="entry name" value="PROKAR_LIPOPROTEIN"/>
    <property type="match status" value="1"/>
</dbReference>
<organism evidence="3">
    <name type="scientific">Cladocopium goreaui</name>
    <dbReference type="NCBI Taxonomy" id="2562237"/>
    <lineage>
        <taxon>Eukaryota</taxon>
        <taxon>Sar</taxon>
        <taxon>Alveolata</taxon>
        <taxon>Dinophyceae</taxon>
        <taxon>Suessiales</taxon>
        <taxon>Symbiodiniaceae</taxon>
        <taxon>Cladocopium</taxon>
    </lineage>
</organism>
<evidence type="ECO:0000313" key="4">
    <source>
        <dbReference type="EMBL" id="CAL4779854.1"/>
    </source>
</evidence>
<feature type="domain" description="EGF-like" evidence="2">
    <location>
        <begin position="45"/>
        <end position="56"/>
    </location>
</feature>
<protein>
    <submittedName>
        <fullName evidence="4">Tenascin-N</fullName>
    </submittedName>
</protein>
<evidence type="ECO:0000313" key="3">
    <source>
        <dbReference type="EMBL" id="CAI3992542.1"/>
    </source>
</evidence>
<dbReference type="AlphaFoldDB" id="A0A9P1G035"/>
<reference evidence="4 5" key="2">
    <citation type="submission" date="2024-05" db="EMBL/GenBank/DDBJ databases">
        <authorList>
            <person name="Chen Y."/>
            <person name="Shah S."/>
            <person name="Dougan E. K."/>
            <person name="Thang M."/>
            <person name="Chan C."/>
        </authorList>
    </citation>
    <scope>NUCLEOTIDE SEQUENCE [LARGE SCALE GENOMIC DNA]</scope>
</reference>
<feature type="chain" id="PRO_5043272356" evidence="1">
    <location>
        <begin position="22"/>
        <end position="130"/>
    </location>
</feature>
<evidence type="ECO:0000313" key="5">
    <source>
        <dbReference type="Proteomes" id="UP001152797"/>
    </source>
</evidence>